<dbReference type="GO" id="GO:0044550">
    <property type="term" value="P:secondary metabolite biosynthetic process"/>
    <property type="evidence" value="ECO:0007669"/>
    <property type="project" value="TreeGrafter"/>
</dbReference>
<sequence length="121" mass="13363">MHDGSDLMLHFANGTTAQHTAVLSCDGIKSCIRSVVLNRSDPAAAMFSCKCAYRGLVPMAKEILGEDETKTPQLHLGYHGHVLTVPISNRNILKVVAFSARPIWTDPDWVVQSSREDMLRD</sequence>
<dbReference type="PANTHER" id="PTHR46720">
    <property type="entry name" value="HYDROXYLASE, PUTATIVE (AFU_ORTHOLOGUE AFUA_3G01460)-RELATED"/>
    <property type="match status" value="1"/>
</dbReference>
<dbReference type="EMBL" id="JYNV01000176">
    <property type="protein sequence ID" value="KZM24072.1"/>
    <property type="molecule type" value="Genomic_DNA"/>
</dbReference>
<dbReference type="Proteomes" id="UP000076837">
    <property type="component" value="Unassembled WGS sequence"/>
</dbReference>
<evidence type="ECO:0000256" key="3">
    <source>
        <dbReference type="ARBA" id="ARBA00023002"/>
    </source>
</evidence>
<dbReference type="PANTHER" id="PTHR46720:SF3">
    <property type="entry name" value="FAD-BINDING DOMAIN-CONTAINING PROTEIN-RELATED"/>
    <property type="match status" value="1"/>
</dbReference>
<organism evidence="4 5">
    <name type="scientific">Didymella rabiei</name>
    <name type="common">Chickpea ascochyta blight fungus</name>
    <name type="synonym">Mycosphaerella rabiei</name>
    <dbReference type="NCBI Taxonomy" id="5454"/>
    <lineage>
        <taxon>Eukaryota</taxon>
        <taxon>Fungi</taxon>
        <taxon>Dikarya</taxon>
        <taxon>Ascomycota</taxon>
        <taxon>Pezizomycotina</taxon>
        <taxon>Dothideomycetes</taxon>
        <taxon>Pleosporomycetidae</taxon>
        <taxon>Pleosporales</taxon>
        <taxon>Pleosporineae</taxon>
        <taxon>Didymellaceae</taxon>
        <taxon>Ascochyta</taxon>
    </lineage>
</organism>
<accession>A0A163F148</accession>
<dbReference type="GO" id="GO:0016491">
    <property type="term" value="F:oxidoreductase activity"/>
    <property type="evidence" value="ECO:0007669"/>
    <property type="project" value="UniProtKB-KW"/>
</dbReference>
<dbReference type="Gene3D" id="3.50.50.60">
    <property type="entry name" value="FAD/NAD(P)-binding domain"/>
    <property type="match status" value="1"/>
</dbReference>
<gene>
    <name evidence="4" type="ORF">ST47_g4752</name>
</gene>
<dbReference type="AlphaFoldDB" id="A0A163F148"/>
<keyword evidence="5" id="KW-1185">Reference proteome</keyword>
<evidence type="ECO:0000313" key="4">
    <source>
        <dbReference type="EMBL" id="KZM24072.1"/>
    </source>
</evidence>
<keyword evidence="1" id="KW-0285">Flavoprotein</keyword>
<dbReference type="InterPro" id="IPR036188">
    <property type="entry name" value="FAD/NAD-bd_sf"/>
</dbReference>
<evidence type="ECO:0000256" key="2">
    <source>
        <dbReference type="ARBA" id="ARBA00022827"/>
    </source>
</evidence>
<keyword evidence="2" id="KW-0274">FAD</keyword>
<reference evidence="4 5" key="1">
    <citation type="journal article" date="2016" name="Sci. Rep.">
        <title>Draft genome sequencing and secretome analysis of fungal phytopathogen Ascochyta rabiei provides insight into the necrotrophic effector repertoire.</title>
        <authorList>
            <person name="Verma S."/>
            <person name="Gazara R.K."/>
            <person name="Nizam S."/>
            <person name="Parween S."/>
            <person name="Chattopadhyay D."/>
            <person name="Verma P.K."/>
        </authorList>
    </citation>
    <scope>NUCLEOTIDE SEQUENCE [LARGE SCALE GENOMIC DNA]</scope>
    <source>
        <strain evidence="4 5">ArDII</strain>
    </source>
</reference>
<dbReference type="STRING" id="5454.A0A163F148"/>
<protein>
    <submittedName>
        <fullName evidence="4">Oxidoreductase</fullName>
    </submittedName>
</protein>
<evidence type="ECO:0000313" key="5">
    <source>
        <dbReference type="Proteomes" id="UP000076837"/>
    </source>
</evidence>
<dbReference type="InterPro" id="IPR051104">
    <property type="entry name" value="FAD_monoxygenase"/>
</dbReference>
<name>A0A163F148_DIDRA</name>
<proteinExistence type="predicted"/>
<evidence type="ECO:0000256" key="1">
    <source>
        <dbReference type="ARBA" id="ARBA00022630"/>
    </source>
</evidence>
<comment type="caution">
    <text evidence="4">The sequence shown here is derived from an EMBL/GenBank/DDBJ whole genome shotgun (WGS) entry which is preliminary data.</text>
</comment>
<keyword evidence="3" id="KW-0560">Oxidoreductase</keyword>